<dbReference type="eggNOG" id="KOG0027">
    <property type="taxonomic scope" value="Eukaryota"/>
</dbReference>
<dbReference type="CDD" id="cd00051">
    <property type="entry name" value="EFh"/>
    <property type="match status" value="1"/>
</dbReference>
<dbReference type="PANTHER" id="PTHR10891">
    <property type="entry name" value="EF-HAND CALCIUM-BINDING DOMAIN CONTAINING PROTEIN"/>
    <property type="match status" value="1"/>
</dbReference>
<dbReference type="STRING" id="72664.V4MBV7"/>
<dbReference type="InterPro" id="IPR018247">
    <property type="entry name" value="EF_Hand_1_Ca_BS"/>
</dbReference>
<keyword evidence="3" id="KW-0677">Repeat</keyword>
<dbReference type="PROSITE" id="PS00018">
    <property type="entry name" value="EF_HAND_1"/>
    <property type="match status" value="4"/>
</dbReference>
<evidence type="ECO:0000256" key="1">
    <source>
        <dbReference type="ARBA" id="ARBA00003291"/>
    </source>
</evidence>
<dbReference type="FunFam" id="1.10.238.10:FF:000353">
    <property type="entry name" value="Probable calcium-binding protein CML31"/>
    <property type="match status" value="1"/>
</dbReference>
<evidence type="ECO:0000256" key="3">
    <source>
        <dbReference type="ARBA" id="ARBA00022737"/>
    </source>
</evidence>
<gene>
    <name evidence="6" type="ORF">EUTSA_v10019556mg</name>
</gene>
<dbReference type="EMBL" id="KI517953">
    <property type="protein sequence ID" value="ESQ28681.1"/>
    <property type="molecule type" value="Genomic_DNA"/>
</dbReference>
<evidence type="ECO:0000256" key="2">
    <source>
        <dbReference type="ARBA" id="ARBA00022723"/>
    </source>
</evidence>
<dbReference type="FunFam" id="1.10.238.10:FF:000336">
    <property type="entry name" value="HLH domain-containing protein"/>
    <property type="match status" value="1"/>
</dbReference>
<proteinExistence type="predicted"/>
<feature type="domain" description="EF-hand" evidence="5">
    <location>
        <begin position="11"/>
        <end position="46"/>
    </location>
</feature>
<dbReference type="KEGG" id="eus:EUTSA_v10019556mg"/>
<dbReference type="Gramene" id="ESQ28681">
    <property type="protein sequence ID" value="ESQ28681"/>
    <property type="gene ID" value="EUTSA_v10019556mg"/>
</dbReference>
<sequence>MSKNGARNCLGSMEDIRKVFQRFDKNGDGKISIDELKDVIRALSPTASPEETKSMMKELDLDGNGFIDMDEFVALFQIGDGNSNGNDAQDLKAAFDLYDLDGNGWISAKELQSVMNNLGEKCSIQDCKKMISSVDVDGDGCVNFEEFKKMMSKMSRKQTCFKKFNQSCKPLNNSQNRNRLLPQTPALATATVAVLPVKPLGVSLLCQRSRPIIITLSRAKQMVRERKQALTRFWVIAEIENVETEIVTIKSLIILLKT</sequence>
<dbReference type="GO" id="GO:0005509">
    <property type="term" value="F:calcium ion binding"/>
    <property type="evidence" value="ECO:0007669"/>
    <property type="project" value="InterPro"/>
</dbReference>
<dbReference type="AlphaFoldDB" id="V4MBV7"/>
<feature type="domain" description="EF-hand" evidence="5">
    <location>
        <begin position="122"/>
        <end position="157"/>
    </location>
</feature>
<evidence type="ECO:0000256" key="4">
    <source>
        <dbReference type="ARBA" id="ARBA00022837"/>
    </source>
</evidence>
<organism evidence="6 7">
    <name type="scientific">Eutrema salsugineum</name>
    <name type="common">Saltwater cress</name>
    <name type="synonym">Sisymbrium salsugineum</name>
    <dbReference type="NCBI Taxonomy" id="72664"/>
    <lineage>
        <taxon>Eukaryota</taxon>
        <taxon>Viridiplantae</taxon>
        <taxon>Streptophyta</taxon>
        <taxon>Embryophyta</taxon>
        <taxon>Tracheophyta</taxon>
        <taxon>Spermatophyta</taxon>
        <taxon>Magnoliopsida</taxon>
        <taxon>eudicotyledons</taxon>
        <taxon>Gunneridae</taxon>
        <taxon>Pentapetalae</taxon>
        <taxon>rosids</taxon>
        <taxon>malvids</taxon>
        <taxon>Brassicales</taxon>
        <taxon>Brassicaceae</taxon>
        <taxon>Eutremeae</taxon>
        <taxon>Eutrema</taxon>
    </lineage>
</organism>
<evidence type="ECO:0000313" key="7">
    <source>
        <dbReference type="Proteomes" id="UP000030689"/>
    </source>
</evidence>
<accession>V4MBV7</accession>
<feature type="domain" description="EF-hand" evidence="5">
    <location>
        <begin position="86"/>
        <end position="121"/>
    </location>
</feature>
<comment type="function">
    <text evidence="1">Potential calcium sensor.</text>
</comment>
<dbReference type="SMART" id="SM00054">
    <property type="entry name" value="EFh"/>
    <property type="match status" value="4"/>
</dbReference>
<evidence type="ECO:0000313" key="6">
    <source>
        <dbReference type="EMBL" id="ESQ28681.1"/>
    </source>
</evidence>
<dbReference type="PROSITE" id="PS50222">
    <property type="entry name" value="EF_HAND_2"/>
    <property type="match status" value="4"/>
</dbReference>
<keyword evidence="4" id="KW-0106">Calcium</keyword>
<dbReference type="SUPFAM" id="SSF47473">
    <property type="entry name" value="EF-hand"/>
    <property type="match status" value="1"/>
</dbReference>
<feature type="non-terminal residue" evidence="6">
    <location>
        <position position="258"/>
    </location>
</feature>
<keyword evidence="2" id="KW-0479">Metal-binding</keyword>
<evidence type="ECO:0000259" key="5">
    <source>
        <dbReference type="PROSITE" id="PS50222"/>
    </source>
</evidence>
<dbReference type="InterPro" id="IPR039647">
    <property type="entry name" value="EF_hand_pair_protein_CML-like"/>
</dbReference>
<keyword evidence="7" id="KW-1185">Reference proteome</keyword>
<dbReference type="InterPro" id="IPR002048">
    <property type="entry name" value="EF_hand_dom"/>
</dbReference>
<dbReference type="Proteomes" id="UP000030689">
    <property type="component" value="Unassembled WGS sequence"/>
</dbReference>
<dbReference type="Pfam" id="PF13499">
    <property type="entry name" value="EF-hand_7"/>
    <property type="match status" value="2"/>
</dbReference>
<reference evidence="6 7" key="1">
    <citation type="journal article" date="2013" name="Front. Plant Sci.">
        <title>The Reference Genome of the Halophytic Plant Eutrema salsugineum.</title>
        <authorList>
            <person name="Yang R."/>
            <person name="Jarvis D.E."/>
            <person name="Chen H."/>
            <person name="Beilstein M.A."/>
            <person name="Grimwood J."/>
            <person name="Jenkins J."/>
            <person name="Shu S."/>
            <person name="Prochnik S."/>
            <person name="Xin M."/>
            <person name="Ma C."/>
            <person name="Schmutz J."/>
            <person name="Wing R.A."/>
            <person name="Mitchell-Olds T."/>
            <person name="Schumaker K.S."/>
            <person name="Wang X."/>
        </authorList>
    </citation>
    <scope>NUCLEOTIDE SEQUENCE [LARGE SCALE GENOMIC DNA]</scope>
</reference>
<dbReference type="Gene3D" id="1.10.238.10">
    <property type="entry name" value="EF-hand"/>
    <property type="match status" value="2"/>
</dbReference>
<dbReference type="InterPro" id="IPR011992">
    <property type="entry name" value="EF-hand-dom_pair"/>
</dbReference>
<name>V4MBV7_EUTSA</name>
<feature type="domain" description="EF-hand" evidence="5">
    <location>
        <begin position="47"/>
        <end position="82"/>
    </location>
</feature>
<protein>
    <recommendedName>
        <fullName evidence="5">EF-hand domain-containing protein</fullName>
    </recommendedName>
</protein>